<dbReference type="RefSeq" id="WP_144358423.1">
    <property type="nucleotide sequence ID" value="NZ_VMNH01000007.1"/>
</dbReference>
<accession>A0A557SEN9</accession>
<evidence type="ECO:0000313" key="2">
    <source>
        <dbReference type="EMBL" id="TVO75843.1"/>
    </source>
</evidence>
<protein>
    <submittedName>
        <fullName evidence="2">Uncharacterized protein</fullName>
    </submittedName>
</protein>
<dbReference type="Proteomes" id="UP000316649">
    <property type="component" value="Unassembled WGS sequence"/>
</dbReference>
<dbReference type="AlphaFoldDB" id="A0A557SEN9"/>
<gene>
    <name evidence="2" type="ORF">FHP88_07540</name>
</gene>
<dbReference type="EMBL" id="VMNH01000007">
    <property type="protein sequence ID" value="TVO75843.1"/>
    <property type="molecule type" value="Genomic_DNA"/>
</dbReference>
<evidence type="ECO:0000256" key="1">
    <source>
        <dbReference type="SAM" id="MobiDB-lite"/>
    </source>
</evidence>
<proteinExistence type="predicted"/>
<feature type="region of interest" description="Disordered" evidence="1">
    <location>
        <begin position="363"/>
        <end position="402"/>
    </location>
</feature>
<sequence>MAASSLIQFKRSLNVNKWHLFSLPTPITRAIRLPPVIKVIVLPWLALVFTALSPTSSLAWTSSGHAEDLTFDRVAPAALTVISRNQEYTELLNGRVVQLRANFGIAANGDGVPLDHASIKFRVMSSSSDRAALEYPLEWVKRYSGSNQDRDRDSAAVNIPRDVIAQFAIKECNREKERMLGMGNRAVDIFAIDRRLPLIISLTGEWGHKAFQGDNVEMHSFPSTERLAAMEIVCAADTSFNVKRTTIQIRPVTRADGTCEIAAQVGISTTHPNQPLAYTLENHLGRHSTVYRVVTDRNGNAIGNHKLKVENKAGLETGRLHVVGFEPKYFISNVVNYSINCPVGHGLKSKNLGVTSPRGIPGIETLKPVGTIPSSDVPQSKKPNVPGIKPPPGIPQNNLLKK</sequence>
<comment type="caution">
    <text evidence="2">The sequence shown here is derived from an EMBL/GenBank/DDBJ whole genome shotgun (WGS) entry which is preliminary data.</text>
</comment>
<feature type="compositionally biased region" description="Polar residues" evidence="1">
    <location>
        <begin position="372"/>
        <end position="382"/>
    </location>
</feature>
<evidence type="ECO:0000313" key="3">
    <source>
        <dbReference type="Proteomes" id="UP000316649"/>
    </source>
</evidence>
<keyword evidence="3" id="KW-1185">Reference proteome</keyword>
<name>A0A557SEN9_9GAMM</name>
<organism evidence="2 3">
    <name type="scientific">Sedimenticola selenatireducens</name>
    <dbReference type="NCBI Taxonomy" id="191960"/>
    <lineage>
        <taxon>Bacteria</taxon>
        <taxon>Pseudomonadati</taxon>
        <taxon>Pseudomonadota</taxon>
        <taxon>Gammaproteobacteria</taxon>
        <taxon>Chromatiales</taxon>
        <taxon>Sedimenticolaceae</taxon>
        <taxon>Sedimenticola</taxon>
    </lineage>
</organism>
<reference evidence="2 3" key="1">
    <citation type="submission" date="2019-07" db="EMBL/GenBank/DDBJ databases">
        <title>The pathways for chlorine oxyanion respiration interact through the shared metabolite chlorate.</title>
        <authorList>
            <person name="Barnum T.P."/>
            <person name="Cheng Y."/>
            <person name="Hill K.A."/>
            <person name="Lucas L.N."/>
            <person name="Carlson H.K."/>
            <person name="Coates J.D."/>
        </authorList>
    </citation>
    <scope>NUCLEOTIDE SEQUENCE [LARGE SCALE GENOMIC DNA]</scope>
    <source>
        <strain evidence="2 3">BK-1</strain>
    </source>
</reference>